<dbReference type="GeneID" id="101854257"/>
<dbReference type="Gene3D" id="3.60.40.10">
    <property type="entry name" value="PPM-type phosphatase domain"/>
    <property type="match status" value="1"/>
</dbReference>
<feature type="region of interest" description="Disordered" evidence="2">
    <location>
        <begin position="546"/>
        <end position="627"/>
    </location>
</feature>
<sequence>MEEVIFDSKPNQNAGGSFSVSGVEDEHMATDLFKGRGLRRSDTPETLLTDFSNRPDITILCDKCSVYQDVRSLPYHRSYHDALELLGYMSPTKPADVDDLLQRRNGVLRRLKLESSSENPLRIQDITKIDDAYELLKSDMEDTYDEMKRIVEKTDVNVRGAALSCSPSCAYAVGMCSSENRRWKSYMEDVKVYQDYFGEDRNKCYLAVFDGYHGTSAAERSGNELHHLLLHEMAKFDSKTKSTAARNFAESAAARTDYELLRPETRDSFRVNLHQDSTELVQNIMDLCYEKYNEVMKDKLTENEAEKKTSKKKKHPMTDKMHQALKKTYLLMDILLSYGKDERSKVRWSGTSALTAVVQNIKKPSNGEGEKDNKLASLEEEVSGSEGQKHSARGGQPNSPEELGLIHVANAGNSHALLVRDNKPYHLTKDHTPNNPKERKRVLNAGGNLSNSERDTRLNGVLSVTRGLGNHGDKKLKDCVLVDPHVTTIPIDQYAQFLVLASHGVWEVFSPEEVASLLSKMLPSQFIPAPSRVNETLLPLLQSCQDKENSNKREKERTQSVKSFASCDKSSSKQEKGTNFSSRVMFSTGPEAAGSESGSKKNEQQDKERTDVSNVSGPNEKQTNTLNLETSGYGTTNVLADLHTEIGSHLSETTDDISLHRDLGEDYLSVPIHSQVEEGEPQTPEGFRRELAKNMAEHLTQAALLAGSRDNITVMVLLLPGCGV</sequence>
<feature type="region of interest" description="Disordered" evidence="2">
    <location>
        <begin position="363"/>
        <end position="401"/>
    </location>
</feature>
<feature type="compositionally biased region" description="Basic and acidic residues" evidence="2">
    <location>
        <begin position="598"/>
        <end position="611"/>
    </location>
</feature>
<feature type="compositionally biased region" description="Polar residues" evidence="2">
    <location>
        <begin position="612"/>
        <end position="627"/>
    </location>
</feature>
<evidence type="ECO:0000313" key="5">
    <source>
        <dbReference type="RefSeq" id="XP_005099163.1"/>
    </source>
</evidence>
<dbReference type="PROSITE" id="PS51746">
    <property type="entry name" value="PPM_2"/>
    <property type="match status" value="1"/>
</dbReference>
<keyword evidence="4" id="KW-1185">Reference proteome</keyword>
<organism evidence="4 5">
    <name type="scientific">Aplysia californica</name>
    <name type="common">California sea hare</name>
    <dbReference type="NCBI Taxonomy" id="6500"/>
    <lineage>
        <taxon>Eukaryota</taxon>
        <taxon>Metazoa</taxon>
        <taxon>Spiralia</taxon>
        <taxon>Lophotrochozoa</taxon>
        <taxon>Mollusca</taxon>
        <taxon>Gastropoda</taxon>
        <taxon>Heterobranchia</taxon>
        <taxon>Euthyneura</taxon>
        <taxon>Tectipleura</taxon>
        <taxon>Aplysiida</taxon>
        <taxon>Aplysioidea</taxon>
        <taxon>Aplysiidae</taxon>
        <taxon>Aplysia</taxon>
    </lineage>
</organism>
<feature type="compositionally biased region" description="Polar residues" evidence="2">
    <location>
        <begin position="9"/>
        <end position="20"/>
    </location>
</feature>
<dbReference type="InterPro" id="IPR001932">
    <property type="entry name" value="PPM-type_phosphatase-like_dom"/>
</dbReference>
<dbReference type="SMART" id="SM00332">
    <property type="entry name" value="PP2Cc"/>
    <property type="match status" value="1"/>
</dbReference>
<proteinExistence type="inferred from homology"/>
<dbReference type="Pfam" id="PF00481">
    <property type="entry name" value="PP2C"/>
    <property type="match status" value="1"/>
</dbReference>
<feature type="domain" description="PPM-type phosphatase" evidence="3">
    <location>
        <begin position="174"/>
        <end position="719"/>
    </location>
</feature>
<comment type="similarity">
    <text evidence="1">Belongs to the PP2C family.</text>
</comment>
<dbReference type="PANTHER" id="PTHR13832">
    <property type="entry name" value="PROTEIN PHOSPHATASE 2C"/>
    <property type="match status" value="1"/>
</dbReference>
<accession>A0ABM0JQH1</accession>
<evidence type="ECO:0000256" key="1">
    <source>
        <dbReference type="ARBA" id="ARBA00006702"/>
    </source>
</evidence>
<protein>
    <submittedName>
        <fullName evidence="5">Protein phosphatase 2C-like domain-containing protein 1</fullName>
    </submittedName>
</protein>
<dbReference type="InterPro" id="IPR036457">
    <property type="entry name" value="PPM-type-like_dom_sf"/>
</dbReference>
<name>A0ABM0JQH1_APLCA</name>
<evidence type="ECO:0000259" key="3">
    <source>
        <dbReference type="PROSITE" id="PS51746"/>
    </source>
</evidence>
<dbReference type="SUPFAM" id="SSF81606">
    <property type="entry name" value="PP2C-like"/>
    <property type="match status" value="1"/>
</dbReference>
<feature type="region of interest" description="Disordered" evidence="2">
    <location>
        <begin position="1"/>
        <end position="20"/>
    </location>
</feature>
<reference evidence="5" key="1">
    <citation type="submission" date="2025-08" db="UniProtKB">
        <authorList>
            <consortium name="RefSeq"/>
        </authorList>
    </citation>
    <scope>IDENTIFICATION</scope>
</reference>
<feature type="compositionally biased region" description="Basic and acidic residues" evidence="2">
    <location>
        <begin position="546"/>
        <end position="559"/>
    </location>
</feature>
<evidence type="ECO:0000313" key="4">
    <source>
        <dbReference type="Proteomes" id="UP000694888"/>
    </source>
</evidence>
<dbReference type="CDD" id="cd00143">
    <property type="entry name" value="PP2Cc"/>
    <property type="match status" value="1"/>
</dbReference>
<dbReference type="InterPro" id="IPR015655">
    <property type="entry name" value="PP2C"/>
</dbReference>
<dbReference type="RefSeq" id="XP_005099163.1">
    <property type="nucleotide sequence ID" value="XM_005099106.3"/>
</dbReference>
<gene>
    <name evidence="5" type="primary">LOC101854257</name>
</gene>
<evidence type="ECO:0000256" key="2">
    <source>
        <dbReference type="SAM" id="MobiDB-lite"/>
    </source>
</evidence>
<dbReference type="Proteomes" id="UP000694888">
    <property type="component" value="Unplaced"/>
</dbReference>
<dbReference type="PANTHER" id="PTHR13832:SF837">
    <property type="entry name" value="PROTEIN PHOSPHATASE 2C-LIKE DOMAIN-CONTAINING PROTEIN 1"/>
    <property type="match status" value="1"/>
</dbReference>